<dbReference type="PANTHER" id="PTHR38037:SF1">
    <property type="entry name" value="ATP-DEPENDENT ZINC PROTEASE DOMAIN-CONTAINING PROTEIN-RELATED"/>
    <property type="match status" value="1"/>
</dbReference>
<dbReference type="InterPro" id="IPR021109">
    <property type="entry name" value="Peptidase_aspartic_dom_sf"/>
</dbReference>
<keyword evidence="3" id="KW-1185">Reference proteome</keyword>
<accession>A0AA37TDY1</accession>
<proteinExistence type="predicted"/>
<dbReference type="SUPFAM" id="SSF50630">
    <property type="entry name" value="Acid proteases"/>
    <property type="match status" value="1"/>
</dbReference>
<organism evidence="2 3">
    <name type="scientific">Marinibactrum halimedae</name>
    <dbReference type="NCBI Taxonomy" id="1444977"/>
    <lineage>
        <taxon>Bacteria</taxon>
        <taxon>Pseudomonadati</taxon>
        <taxon>Pseudomonadota</taxon>
        <taxon>Gammaproteobacteria</taxon>
        <taxon>Cellvibrionales</taxon>
        <taxon>Cellvibrionaceae</taxon>
        <taxon>Marinibactrum</taxon>
    </lineage>
</organism>
<dbReference type="EMBL" id="BSPD01000102">
    <property type="protein sequence ID" value="GLS28180.1"/>
    <property type="molecule type" value="Genomic_DNA"/>
</dbReference>
<name>A0AA37TDY1_9GAMM</name>
<gene>
    <name evidence="2" type="ORF">GCM10007877_38990</name>
</gene>
<dbReference type="RefSeq" id="WP_232594115.1">
    <property type="nucleotide sequence ID" value="NZ_BSPD01000102.1"/>
</dbReference>
<feature type="domain" description="Retropepsin-like aspartic endopeptidase" evidence="1">
    <location>
        <begin position="9"/>
        <end position="141"/>
    </location>
</feature>
<dbReference type="Pfam" id="PF05618">
    <property type="entry name" value="Zn_protease"/>
    <property type="match status" value="1"/>
</dbReference>
<comment type="caution">
    <text evidence="2">The sequence shown here is derived from an EMBL/GenBank/DDBJ whole genome shotgun (WGS) entry which is preliminary data.</text>
</comment>
<evidence type="ECO:0000259" key="1">
    <source>
        <dbReference type="Pfam" id="PF05618"/>
    </source>
</evidence>
<dbReference type="Gene3D" id="2.40.70.10">
    <property type="entry name" value="Acid Proteases"/>
    <property type="match status" value="1"/>
</dbReference>
<dbReference type="PANTHER" id="PTHR38037">
    <property type="entry name" value="ZN_PROTEASE DOMAIN-CONTAINING PROTEIN"/>
    <property type="match status" value="1"/>
</dbReference>
<dbReference type="AlphaFoldDB" id="A0AA37TDY1"/>
<protein>
    <recommendedName>
        <fullName evidence="1">Retropepsin-like aspartic endopeptidase domain-containing protein</fullName>
    </recommendedName>
</protein>
<dbReference type="Proteomes" id="UP001156870">
    <property type="component" value="Unassembled WGS sequence"/>
</dbReference>
<evidence type="ECO:0000313" key="2">
    <source>
        <dbReference type="EMBL" id="GLS28180.1"/>
    </source>
</evidence>
<dbReference type="InterPro" id="IPR008503">
    <property type="entry name" value="Asp_endopeptidase"/>
</dbReference>
<reference evidence="2 3" key="1">
    <citation type="journal article" date="2014" name="Int. J. Syst. Evol. Microbiol.">
        <title>Complete genome sequence of Corynebacterium casei LMG S-19264T (=DSM 44701T), isolated from a smear-ripened cheese.</title>
        <authorList>
            <consortium name="US DOE Joint Genome Institute (JGI-PGF)"/>
            <person name="Walter F."/>
            <person name="Albersmeier A."/>
            <person name="Kalinowski J."/>
            <person name="Ruckert C."/>
        </authorList>
    </citation>
    <scope>NUCLEOTIDE SEQUENCE [LARGE SCALE GENOMIC DNA]</scope>
    <source>
        <strain evidence="2 3">NBRC 110095</strain>
    </source>
</reference>
<sequence length="162" mass="18544">MMSESKRRVGWREWVSLPDLNIPAIKAKVDTGAKTSALHAYFVEPFENNGARWVRFRMHPNQDETITTIECSAPLIDQRKVTDSGGHSEQRYVISTPIMIGDQQFHTEITLTDRESMRFRMLLGRSALDGRFIVDSEASYLLGQMTVDTQEMNNEDCNSIEE</sequence>
<evidence type="ECO:0000313" key="3">
    <source>
        <dbReference type="Proteomes" id="UP001156870"/>
    </source>
</evidence>